<dbReference type="GeneID" id="90984735"/>
<protein>
    <submittedName>
        <fullName evidence="1">Uncharacterized protein</fullName>
    </submittedName>
</protein>
<dbReference type="STRING" id="2754.EH55_13240"/>
<dbReference type="AlphaFoldDB" id="A0A073INJ0"/>
<dbReference type="Proteomes" id="UP000027665">
    <property type="component" value="Unassembled WGS sequence"/>
</dbReference>
<comment type="caution">
    <text evidence="1">The sequence shown here is derived from an EMBL/GenBank/DDBJ whole genome shotgun (WGS) entry which is preliminary data.</text>
</comment>
<dbReference type="EMBL" id="JMKI01000060">
    <property type="protein sequence ID" value="KEJ91135.1"/>
    <property type="molecule type" value="Genomic_DNA"/>
</dbReference>
<name>A0A073INJ0_9BACT</name>
<reference evidence="1 2" key="1">
    <citation type="submission" date="2014-04" db="EMBL/GenBank/DDBJ databases">
        <title>Draft Genome Sequence of Synergistes jonesii.</title>
        <authorList>
            <person name="Coil D.A."/>
            <person name="Eisen J.A."/>
            <person name="Holland-Moritz H.E."/>
        </authorList>
    </citation>
    <scope>NUCLEOTIDE SEQUENCE [LARGE SCALE GENOMIC DNA]</scope>
    <source>
        <strain evidence="1 2">78-1</strain>
    </source>
</reference>
<gene>
    <name evidence="1" type="ORF">EH55_13240</name>
</gene>
<evidence type="ECO:0000313" key="2">
    <source>
        <dbReference type="Proteomes" id="UP000027665"/>
    </source>
</evidence>
<sequence>MKKSVPFEVFGANQFIYFDIMRLAQLEQAMGRSIYQIISSGEAGINFCLNALTVGLRHHYSKASPQLFAEKIDKYLEEGGELDDIAVLIVKAIILSGIFGKGITDEEEGEEKNALATAGQSE</sequence>
<proteinExistence type="predicted"/>
<evidence type="ECO:0000313" key="1">
    <source>
        <dbReference type="EMBL" id="KEJ91135.1"/>
    </source>
</evidence>
<keyword evidence="2" id="KW-1185">Reference proteome</keyword>
<accession>A0A073INJ0</accession>
<dbReference type="RefSeq" id="WP_051682937.1">
    <property type="nucleotide sequence ID" value="NZ_JMKI01000060.1"/>
</dbReference>
<organism evidence="1 2">
    <name type="scientific">Synergistes jonesii</name>
    <dbReference type="NCBI Taxonomy" id="2754"/>
    <lineage>
        <taxon>Bacteria</taxon>
        <taxon>Thermotogati</taxon>
        <taxon>Synergistota</taxon>
        <taxon>Synergistia</taxon>
        <taxon>Synergistales</taxon>
        <taxon>Synergistaceae</taxon>
        <taxon>Synergistes</taxon>
    </lineage>
</organism>
<dbReference type="eggNOG" id="ENOG50335SI">
    <property type="taxonomic scope" value="Bacteria"/>
</dbReference>